<dbReference type="AlphaFoldDB" id="K1R9Y5"/>
<reference evidence="1" key="1">
    <citation type="journal article" date="2013" name="Environ. Microbiol.">
        <title>Microbiota from the distal guts of lean and obese adolescents exhibit partial functional redundancy besides clear differences in community structure.</title>
        <authorList>
            <person name="Ferrer M."/>
            <person name="Ruiz A."/>
            <person name="Lanza F."/>
            <person name="Haange S.B."/>
            <person name="Oberbach A."/>
            <person name="Till H."/>
            <person name="Bargiela R."/>
            <person name="Campoy C."/>
            <person name="Segura M.T."/>
            <person name="Richter M."/>
            <person name="von Bergen M."/>
            <person name="Seifert J."/>
            <person name="Suarez A."/>
        </authorList>
    </citation>
    <scope>NUCLEOTIDE SEQUENCE</scope>
</reference>
<organism evidence="1">
    <name type="scientific">human gut metagenome</name>
    <dbReference type="NCBI Taxonomy" id="408170"/>
    <lineage>
        <taxon>unclassified sequences</taxon>
        <taxon>metagenomes</taxon>
        <taxon>organismal metagenomes</taxon>
    </lineage>
</organism>
<accession>K1R9Y5</accession>
<evidence type="ECO:0000313" key="1">
    <source>
        <dbReference type="EMBL" id="EKC45722.1"/>
    </source>
</evidence>
<comment type="caution">
    <text evidence="1">The sequence shown here is derived from an EMBL/GenBank/DDBJ whole genome shotgun (WGS) entry which is preliminary data.</text>
</comment>
<dbReference type="Pfam" id="PF10050">
    <property type="entry name" value="DUF2284"/>
    <property type="match status" value="1"/>
</dbReference>
<proteinExistence type="predicted"/>
<feature type="non-terminal residue" evidence="1">
    <location>
        <position position="1"/>
    </location>
</feature>
<dbReference type="EMBL" id="AJWY01013823">
    <property type="protein sequence ID" value="EKC45722.1"/>
    <property type="molecule type" value="Genomic_DNA"/>
</dbReference>
<sequence length="195" mass="21793">SMDHPTASALDYTARDYTASLPAADFIARFRDAERIAGYCRACPNYGRSWACPPFGFDLEEYLSGYATALIVATKITPAREGLPFSEAGRLIRPERVRHERLLLDMERRYGGRAFAYAGTCLYCPAGECARIAGKPCRHPEWVRPSLEACGFDLCRTTGELLGIPLRWSGDGLLPEYLTLVSGFFHNERTVEWEG</sequence>
<gene>
    <name evidence="1" type="ORF">LEA_20119</name>
</gene>
<evidence type="ECO:0008006" key="2">
    <source>
        <dbReference type="Google" id="ProtNLM"/>
    </source>
</evidence>
<dbReference type="InterPro" id="IPR019271">
    <property type="entry name" value="DUF2284_metal-binding"/>
</dbReference>
<name>K1R9Y5_9ZZZZ</name>
<protein>
    <recommendedName>
        <fullName evidence="2">Metal-binding protein</fullName>
    </recommendedName>
</protein>